<evidence type="ECO:0000313" key="12">
    <source>
        <dbReference type="EMBL" id="BCS21450.1"/>
    </source>
</evidence>
<dbReference type="CDD" id="cd00833">
    <property type="entry name" value="PKS"/>
    <property type="match status" value="1"/>
</dbReference>
<dbReference type="SUPFAM" id="SSF53335">
    <property type="entry name" value="S-adenosyl-L-methionine-dependent methyltransferases"/>
    <property type="match status" value="1"/>
</dbReference>
<feature type="domain" description="PKS/mFAS DH" evidence="11">
    <location>
        <begin position="897"/>
        <end position="1172"/>
    </location>
</feature>
<dbReference type="InterPro" id="IPR013154">
    <property type="entry name" value="ADH-like_N"/>
</dbReference>
<feature type="domain" description="Ketosynthase family 3 (KS3)" evidence="10">
    <location>
        <begin position="18"/>
        <end position="437"/>
    </location>
</feature>
<dbReference type="PROSITE" id="PS00012">
    <property type="entry name" value="PHOSPHOPANTETHEINE"/>
    <property type="match status" value="1"/>
</dbReference>
<dbReference type="GO" id="GO:0031177">
    <property type="term" value="F:phosphopantetheine binding"/>
    <property type="evidence" value="ECO:0007669"/>
    <property type="project" value="InterPro"/>
</dbReference>
<dbReference type="GO" id="GO:0032259">
    <property type="term" value="P:methylation"/>
    <property type="evidence" value="ECO:0007669"/>
    <property type="project" value="UniProtKB-KW"/>
</dbReference>
<dbReference type="Pfam" id="PF08240">
    <property type="entry name" value="ADH_N"/>
    <property type="match status" value="1"/>
</dbReference>
<evidence type="ECO:0000256" key="1">
    <source>
        <dbReference type="ARBA" id="ARBA00022450"/>
    </source>
</evidence>
<dbReference type="Gene3D" id="3.40.366.10">
    <property type="entry name" value="Malonyl-Coenzyme A Acyl Carrier Protein, domain 2"/>
    <property type="match status" value="1"/>
</dbReference>
<dbReference type="InterPro" id="IPR016035">
    <property type="entry name" value="Acyl_Trfase/lysoPLipase"/>
</dbReference>
<dbReference type="SUPFAM" id="SSF51735">
    <property type="entry name" value="NAD(P)-binding Rossmann-fold domains"/>
    <property type="match status" value="2"/>
</dbReference>
<evidence type="ECO:0000256" key="4">
    <source>
        <dbReference type="ARBA" id="ARBA00022679"/>
    </source>
</evidence>
<dbReference type="InterPro" id="IPR020841">
    <property type="entry name" value="PKS_Beta-ketoAc_synthase_dom"/>
</dbReference>
<dbReference type="Pfam" id="PF13602">
    <property type="entry name" value="ADH_zinc_N_2"/>
    <property type="match status" value="1"/>
</dbReference>
<dbReference type="CDD" id="cd02440">
    <property type="entry name" value="AdoMet_MTases"/>
    <property type="match status" value="1"/>
</dbReference>
<dbReference type="InterPro" id="IPR009081">
    <property type="entry name" value="PP-bd_ACP"/>
</dbReference>
<dbReference type="RefSeq" id="XP_041553644.1">
    <property type="nucleotide sequence ID" value="XM_041700683.1"/>
</dbReference>
<dbReference type="InterPro" id="IPR029063">
    <property type="entry name" value="SAM-dependent_MTases_sf"/>
</dbReference>
<dbReference type="InterPro" id="IPR011032">
    <property type="entry name" value="GroES-like_sf"/>
</dbReference>
<dbReference type="InterPro" id="IPR016039">
    <property type="entry name" value="Thiolase-like"/>
</dbReference>
<dbReference type="Pfam" id="PF08659">
    <property type="entry name" value="KR"/>
    <property type="match status" value="1"/>
</dbReference>
<dbReference type="SMART" id="SM00823">
    <property type="entry name" value="PKS_PP"/>
    <property type="match status" value="1"/>
</dbReference>
<dbReference type="InterPro" id="IPR014043">
    <property type="entry name" value="Acyl_transferase_dom"/>
</dbReference>
<evidence type="ECO:0000313" key="13">
    <source>
        <dbReference type="Proteomes" id="UP000654913"/>
    </source>
</evidence>
<dbReference type="PANTHER" id="PTHR43775:SF49">
    <property type="entry name" value="SYNTHASE, PUTATIVE (JCVI)-RELATED"/>
    <property type="match status" value="1"/>
</dbReference>
<dbReference type="GeneID" id="64971455"/>
<dbReference type="SMART" id="SM00829">
    <property type="entry name" value="PKS_ER"/>
    <property type="match status" value="1"/>
</dbReference>
<dbReference type="Gene3D" id="3.90.180.10">
    <property type="entry name" value="Medium-chain alcohol dehydrogenases, catalytic domain"/>
    <property type="match status" value="1"/>
</dbReference>
<dbReference type="InterPro" id="IPR036291">
    <property type="entry name" value="NAD(P)-bd_dom_sf"/>
</dbReference>
<dbReference type="Pfam" id="PF00550">
    <property type="entry name" value="PP-binding"/>
    <property type="match status" value="1"/>
</dbReference>
<reference evidence="12" key="1">
    <citation type="submission" date="2021-01" db="EMBL/GenBank/DDBJ databases">
        <authorList>
            <consortium name="Aspergillus puulaauensis MK2 genome sequencing consortium"/>
            <person name="Kazuki M."/>
            <person name="Futagami T."/>
        </authorList>
    </citation>
    <scope>NUCLEOTIDE SEQUENCE</scope>
    <source>
        <strain evidence="12">MK2</strain>
    </source>
</reference>
<dbReference type="InterPro" id="IPR049552">
    <property type="entry name" value="PKS_DH_N"/>
</dbReference>
<dbReference type="SMART" id="SM00825">
    <property type="entry name" value="PKS_KS"/>
    <property type="match status" value="1"/>
</dbReference>
<gene>
    <name evidence="12" type="ORF">APUU_21882A</name>
</gene>
<dbReference type="Pfam" id="PF21089">
    <property type="entry name" value="PKS_DH_N"/>
    <property type="match status" value="1"/>
</dbReference>
<dbReference type="InterPro" id="IPR050091">
    <property type="entry name" value="PKS_NRPS_Biosynth_Enz"/>
</dbReference>
<feature type="region of interest" description="N-terminal hotdog fold" evidence="8">
    <location>
        <begin position="897"/>
        <end position="1020"/>
    </location>
</feature>
<dbReference type="InterPro" id="IPR049551">
    <property type="entry name" value="PKS_DH_C"/>
</dbReference>
<dbReference type="SUPFAM" id="SSF50129">
    <property type="entry name" value="GroES-like"/>
    <property type="match status" value="1"/>
</dbReference>
<dbReference type="Gene3D" id="1.10.1200.10">
    <property type="entry name" value="ACP-like"/>
    <property type="match status" value="1"/>
</dbReference>
<dbReference type="PROSITE" id="PS52004">
    <property type="entry name" value="KS3_2"/>
    <property type="match status" value="1"/>
</dbReference>
<dbReference type="GO" id="GO:0006633">
    <property type="term" value="P:fatty acid biosynthetic process"/>
    <property type="evidence" value="ECO:0007669"/>
    <property type="project" value="TreeGrafter"/>
</dbReference>
<dbReference type="SUPFAM" id="SSF47336">
    <property type="entry name" value="ACP-like"/>
    <property type="match status" value="1"/>
</dbReference>
<dbReference type="CDD" id="cd05195">
    <property type="entry name" value="enoyl_red"/>
    <property type="match status" value="1"/>
</dbReference>
<dbReference type="GO" id="GO:0044550">
    <property type="term" value="P:secondary metabolite biosynthetic process"/>
    <property type="evidence" value="ECO:0007669"/>
    <property type="project" value="TreeGrafter"/>
</dbReference>
<dbReference type="GO" id="GO:0016491">
    <property type="term" value="F:oxidoreductase activity"/>
    <property type="evidence" value="ECO:0007669"/>
    <property type="project" value="InterPro"/>
</dbReference>
<dbReference type="InterPro" id="IPR020843">
    <property type="entry name" value="ER"/>
</dbReference>
<keyword evidence="3" id="KW-0489">Methyltransferase</keyword>
<dbReference type="Pfam" id="PF16197">
    <property type="entry name" value="KAsynt_C_assoc"/>
    <property type="match status" value="1"/>
</dbReference>
<dbReference type="SUPFAM" id="SSF52151">
    <property type="entry name" value="FabD/lysophospholipase-like"/>
    <property type="match status" value="1"/>
</dbReference>
<organism evidence="12 13">
    <name type="scientific">Aspergillus puulaauensis</name>
    <dbReference type="NCBI Taxonomy" id="1220207"/>
    <lineage>
        <taxon>Eukaryota</taxon>
        <taxon>Fungi</taxon>
        <taxon>Dikarya</taxon>
        <taxon>Ascomycota</taxon>
        <taxon>Pezizomycotina</taxon>
        <taxon>Eurotiomycetes</taxon>
        <taxon>Eurotiomycetidae</taxon>
        <taxon>Eurotiales</taxon>
        <taxon>Aspergillaceae</taxon>
        <taxon>Aspergillus</taxon>
    </lineage>
</organism>
<dbReference type="SMART" id="SM00826">
    <property type="entry name" value="PKS_DH"/>
    <property type="match status" value="1"/>
</dbReference>
<evidence type="ECO:0000256" key="8">
    <source>
        <dbReference type="PROSITE-ProRule" id="PRU01363"/>
    </source>
</evidence>
<dbReference type="SMART" id="SM00822">
    <property type="entry name" value="PKS_KR"/>
    <property type="match status" value="1"/>
</dbReference>
<dbReference type="SUPFAM" id="SSF53901">
    <property type="entry name" value="Thiolase-like"/>
    <property type="match status" value="1"/>
</dbReference>
<evidence type="ECO:0000259" key="9">
    <source>
        <dbReference type="PROSITE" id="PS50075"/>
    </source>
</evidence>
<dbReference type="InterPro" id="IPR001227">
    <property type="entry name" value="Ac_transferase_dom_sf"/>
</dbReference>
<evidence type="ECO:0000259" key="11">
    <source>
        <dbReference type="PROSITE" id="PS52019"/>
    </source>
</evidence>
<dbReference type="PROSITE" id="PS50075">
    <property type="entry name" value="CARRIER"/>
    <property type="match status" value="1"/>
</dbReference>
<dbReference type="Pfam" id="PF14765">
    <property type="entry name" value="PS-DH"/>
    <property type="match status" value="1"/>
</dbReference>
<keyword evidence="2" id="KW-0597">Phosphoprotein</keyword>
<evidence type="ECO:0000256" key="2">
    <source>
        <dbReference type="ARBA" id="ARBA00022553"/>
    </source>
</evidence>
<keyword evidence="4" id="KW-0808">Transferase</keyword>
<dbReference type="InterPro" id="IPR042104">
    <property type="entry name" value="PKS_dehydratase_sf"/>
</dbReference>
<evidence type="ECO:0000256" key="7">
    <source>
        <dbReference type="ARBA" id="ARBA00023315"/>
    </source>
</evidence>
<dbReference type="Gene3D" id="3.40.50.150">
    <property type="entry name" value="Vaccinia Virus protein VP39"/>
    <property type="match status" value="1"/>
</dbReference>
<dbReference type="InterPro" id="IPR020807">
    <property type="entry name" value="PKS_DH"/>
</dbReference>
<dbReference type="OrthoDB" id="329835at2759"/>
<accession>A0A7R7XHK0</accession>
<keyword evidence="5" id="KW-0521">NADP</keyword>
<dbReference type="KEGG" id="apuu:APUU_21882A"/>
<keyword evidence="1" id="KW-0596">Phosphopantetheine</keyword>
<dbReference type="Pfam" id="PF08242">
    <property type="entry name" value="Methyltransf_12"/>
    <property type="match status" value="1"/>
</dbReference>
<dbReference type="Proteomes" id="UP000654913">
    <property type="component" value="Chromosome 2"/>
</dbReference>
<feature type="region of interest" description="C-terminal hotdog fold" evidence="8">
    <location>
        <begin position="1030"/>
        <end position="1172"/>
    </location>
</feature>
<evidence type="ECO:0000256" key="6">
    <source>
        <dbReference type="ARBA" id="ARBA00023268"/>
    </source>
</evidence>
<dbReference type="SUPFAM" id="SSF55048">
    <property type="entry name" value="Probable ACP-binding domain of malonyl-CoA ACP transacylase"/>
    <property type="match status" value="1"/>
</dbReference>
<dbReference type="Gene3D" id="3.10.129.110">
    <property type="entry name" value="Polyketide synthase dehydratase"/>
    <property type="match status" value="1"/>
</dbReference>
<evidence type="ECO:0000256" key="5">
    <source>
        <dbReference type="ARBA" id="ARBA00022857"/>
    </source>
</evidence>
<dbReference type="InterPro" id="IPR013217">
    <property type="entry name" value="Methyltransf_12"/>
</dbReference>
<dbReference type="InterPro" id="IPR014030">
    <property type="entry name" value="Ketoacyl_synth_N"/>
</dbReference>
<dbReference type="InterPro" id="IPR049900">
    <property type="entry name" value="PKS_mFAS_DH"/>
</dbReference>
<feature type="domain" description="Carrier" evidence="9">
    <location>
        <begin position="2361"/>
        <end position="2439"/>
    </location>
</feature>
<dbReference type="InterPro" id="IPR016036">
    <property type="entry name" value="Malonyl_transacylase_ACP-bd"/>
</dbReference>
<dbReference type="EMBL" id="AP024444">
    <property type="protein sequence ID" value="BCS21450.1"/>
    <property type="molecule type" value="Genomic_DNA"/>
</dbReference>
<reference evidence="12" key="2">
    <citation type="submission" date="2021-02" db="EMBL/GenBank/DDBJ databases">
        <title>Aspergillus puulaauensis MK2 genome sequence.</title>
        <authorList>
            <person name="Futagami T."/>
            <person name="Mori K."/>
            <person name="Kadooka C."/>
            <person name="Tanaka T."/>
        </authorList>
    </citation>
    <scope>NUCLEOTIDE SEQUENCE</scope>
    <source>
        <strain evidence="12">MK2</strain>
    </source>
</reference>
<comment type="caution">
    <text evidence="8">Lacks conserved residue(s) required for the propagation of feature annotation.</text>
</comment>
<dbReference type="GO" id="GO:0008168">
    <property type="term" value="F:methyltransferase activity"/>
    <property type="evidence" value="ECO:0007669"/>
    <property type="project" value="UniProtKB-KW"/>
</dbReference>
<dbReference type="InterPro" id="IPR032821">
    <property type="entry name" value="PKS_assoc"/>
</dbReference>
<dbReference type="InterPro" id="IPR014031">
    <property type="entry name" value="Ketoacyl_synth_C"/>
</dbReference>
<keyword evidence="13" id="KW-1185">Reference proteome</keyword>
<dbReference type="CDD" id="cd05274">
    <property type="entry name" value="KR_FAS_SDR_x"/>
    <property type="match status" value="1"/>
</dbReference>
<dbReference type="SMART" id="SM00827">
    <property type="entry name" value="PKS_AT"/>
    <property type="match status" value="1"/>
</dbReference>
<keyword evidence="6" id="KW-0511">Multifunctional enzyme</keyword>
<dbReference type="InterPro" id="IPR020806">
    <property type="entry name" value="PKS_PP-bd"/>
</dbReference>
<dbReference type="InterPro" id="IPR013968">
    <property type="entry name" value="PKS_KR"/>
</dbReference>
<dbReference type="PROSITE" id="PS52019">
    <property type="entry name" value="PKS_MFAS_DH"/>
    <property type="match status" value="1"/>
</dbReference>
<name>A0A7R7XHK0_9EURO</name>
<keyword evidence="7" id="KW-0012">Acyltransferase</keyword>
<dbReference type="InterPro" id="IPR006162">
    <property type="entry name" value="Ppantetheine_attach_site"/>
</dbReference>
<dbReference type="InterPro" id="IPR036736">
    <property type="entry name" value="ACP-like_sf"/>
</dbReference>
<dbReference type="Pfam" id="PF02801">
    <property type="entry name" value="Ketoacyl-synt_C"/>
    <property type="match status" value="1"/>
</dbReference>
<dbReference type="PANTHER" id="PTHR43775">
    <property type="entry name" value="FATTY ACID SYNTHASE"/>
    <property type="match status" value="1"/>
</dbReference>
<dbReference type="Gene3D" id="3.40.50.720">
    <property type="entry name" value="NAD(P)-binding Rossmann-like Domain"/>
    <property type="match status" value="2"/>
</dbReference>
<sequence>MSQATSSNGQHDTSPWVDDPIAIVGMGLRLPGSVRTPQQYWDFLTSKGSGRSRVPADRYNVDAFFGPKGKPGHTCTEYGYFLDVDLAAADSSFWSMPPKELELLDPQQRLMMEVVYECLESSGTASHRGKDIGCYVGVLGEDWMDIQTRDPHHQGMHRVGGYGDFAIANRISKEIGLTGPSMTIRTACSSSLMALHSACQALYVGECSSAVVGGCNLILSPRMTVTMSEHRVISPTGTCRSFDAHANGYARGEAVNAIHIKRLSHALRDGDPIRSVIRSVCINSDGPRSPLFIPSPESHELLIRRSHQLAGITDLSQTAMVECHGTGTMVGDVLEGNAVAKVFGELGGVLIGSVKPNIGHSEGASGLSSIIKMVLALEHQTIPPNINFTTPNPKIPFGPARLRIPVECEPWPEGKAERVGLNGFGIGGANGHVLLESTRSVVGATQTDASDSEDPQLLVFSATHSETVKRSITKSLDYLATNPAQVSNASYTLGCHRQVLPNRAFAVGSVGAWDISPVQKTGPAPDLIWVFTGQGSQYPGMGQELITSNLIARNTIRHLDEVLDTIEPGRSWSIHDELIQPESPSKLSQAEYSQPCCTALQIALVDVLKSLKVKPSAVVGHSAGEIAAAYAAGALTAAEAITVSYHRGQAAGGVSKSGGMMAVSLGREQVSPLLTEGVIVACENGPRSVTLSGESSELDAIAVEIQNRHPGASIKRLAVNRAYHSAHMKEAEDGYLNRLASLKKPENDDQLSAIFVSSVTGKPVQNAAEFGPDYWCRNFTSPVLFYSAVSSILAGGLSHPTFLEVGPHSALAGALHDIASETGSVPYIPTLVRGTNAYASVLRTAGRLFQSTKVELSSLCRGTTLGDLPPYQWQYDGRFWSESRVSRNSRFRQFPHHDILGSKIPDGNDTEPLWRSLIYLENVPWLRDHVIDDKIVFPRASYICMIGEAIRQLTGDNDLSLRHVTFLEEPTLHESQPVEILTQFRPSSTSESYDFTITSQFEGTWTKLCTGQARGGRHFPLDIIRLTPGPRKVKTEVMNRLMKRTGANHGPRFRVMDQISTSVTAPEATAEVMDVREKMDSNYVIHPCTISSVLQLFNVAKAQGRSFDRLAVPTYIGELYLRSSSGPIAAQSTVTDTKGHTFFGDSAGFCDGELVFACLRVGLSQTEKRNDRGPDPHAGARLVWQPDIDEVDVNGLIRPTPGMSDSLSLVEELALTCIIESEKQSCSDLSAPHYVKYLEWLSQQRHRAEQGDYASVTSCKEIASMSSLDRTRHIFHLHQRAIQTDGRNVATAIMRIYQQTGAMFKGHADSLSLLMKDNLLTAVYGFKLCEFGDFFRVLSHNRPCMRVLEIGAGTGGVTATILPAMHGPHGERLYESYVYTDISPGFFDGAQERFGAYDGIDYRPLDITADLTAQGFDASYDLIIASNVLHATPNLQQTLANVKSLLRPNGKLFLQELAPVTKWINYIMGTLPGWWLSTDNRPWEPYVSPERWDSELRAAGFSGTDSVVHDGHMNAHIISSVPEIRTEAGRRLTVLHESTSDDLSLFVSILRARGFTTDLRHLGDELPADQTVISLLELESPQLHLLSESKYLSLRNMIISLDKTPMLWVTRPSQVGCSDPRYAATLGLLRTARRELGVTIATLELDALDEKAFQAASLVADRVLHLDTDSPFDPVLEYVYAQETLMVGKFYPAVVSEELLDAGKLAAERTDAAVLQIGNPGKTDTLRWERKPVERFTSVQDWVEVQTHAVGVNSNDLKVADGTLDASFGEECAGIVQCVGPGVRNLRVGDRVMVLGAGSGALATRFVTSERLCTRMARGLSWAEAATIPHAFATAMYSLIDVARLKSGDAVLIHSACGGLGLAAIQVSQIIGAEVYCTVGNDTEADFLVQLGIPKQRIFSLQDSTFAQSLLVATEDRGVDVVLNSLTGDLLHASWQCVAEFGMMVDLGKHSINRGQLGIDFSEGNRAFAAVDLGQISAKRPEIIQGLLRRCMHHYALGELSPLPLSEFPAEQIQSAFSHMQNDHIGKVAVVMPEEPSSLPVTAHRRTPLFRSDGIHLIVGGLGGLGRSVSSWMALHGARHFIFFSPSAASKEQDNYVLELRAQGCRVDLVSGDVSKEQDVDALIQNIPEGLPIAGIMQASMALEVTSLDSMSFEQWQASFAPKVQGTWNLHNNLLKYRRRTDYFVLFSSLAGLIGQTGHANYAAGNAFLDAFVQYRHSMGLPCSALNIGVMEDVGYVSNQQHIIDHFLATSAHTLHEQDLLDTVQLAIDNSLPSSLEQKQTNGWQPYVSRSQICIGLRSNSSLDSATNRISWRRDPRMALYHNFNKADKNTSSNAANNSNDRVLEKFLEQVQHDAEILVKEESANLLGTEIGKALYNLMLRDHSDLDLDIPLSSLGADSLLAIKLRDWFRRKIGVDITVVQILSSGSLRELGRTAAQSMVANLAKG</sequence>
<dbReference type="Pfam" id="PF00698">
    <property type="entry name" value="Acyl_transf_1"/>
    <property type="match status" value="1"/>
</dbReference>
<proteinExistence type="predicted"/>
<dbReference type="GO" id="GO:0004312">
    <property type="term" value="F:fatty acid synthase activity"/>
    <property type="evidence" value="ECO:0007669"/>
    <property type="project" value="TreeGrafter"/>
</dbReference>
<dbReference type="InterPro" id="IPR057326">
    <property type="entry name" value="KR_dom"/>
</dbReference>
<evidence type="ECO:0000259" key="10">
    <source>
        <dbReference type="PROSITE" id="PS52004"/>
    </source>
</evidence>
<dbReference type="Pfam" id="PF00109">
    <property type="entry name" value="ketoacyl-synt"/>
    <property type="match status" value="1"/>
</dbReference>
<dbReference type="Gene3D" id="3.40.47.10">
    <property type="match status" value="1"/>
</dbReference>
<evidence type="ECO:0000256" key="3">
    <source>
        <dbReference type="ARBA" id="ARBA00022603"/>
    </source>
</evidence>
<protein>
    <submittedName>
        <fullName evidence="12">Type I iterative PKS</fullName>
    </submittedName>
</protein>